<feature type="compositionally biased region" description="Basic and acidic residues" evidence="1">
    <location>
        <begin position="174"/>
        <end position="187"/>
    </location>
</feature>
<feature type="compositionally biased region" description="Polar residues" evidence="1">
    <location>
        <begin position="20"/>
        <end position="47"/>
    </location>
</feature>
<feature type="compositionally biased region" description="Basic and acidic residues" evidence="1">
    <location>
        <begin position="207"/>
        <end position="225"/>
    </location>
</feature>
<proteinExistence type="predicted"/>
<feature type="compositionally biased region" description="Basic and acidic residues" evidence="1">
    <location>
        <begin position="1"/>
        <end position="15"/>
    </location>
</feature>
<dbReference type="OrthoDB" id="4498621at2759"/>
<dbReference type="AlphaFoldDB" id="S7ZMH0"/>
<dbReference type="PhylomeDB" id="S7ZMH0"/>
<name>S7ZMH0_PENO1</name>
<evidence type="ECO:0000313" key="3">
    <source>
        <dbReference type="Proteomes" id="UP000019376"/>
    </source>
</evidence>
<gene>
    <name evidence="2" type="ORF">PDE_04806</name>
</gene>
<dbReference type="Proteomes" id="UP000019376">
    <property type="component" value="Unassembled WGS sequence"/>
</dbReference>
<reference evidence="2 3" key="1">
    <citation type="journal article" date="2013" name="PLoS ONE">
        <title>Genomic and secretomic analyses reveal unique features of the lignocellulolytic enzyme system of Penicillium decumbens.</title>
        <authorList>
            <person name="Liu G."/>
            <person name="Zhang L."/>
            <person name="Wei X."/>
            <person name="Zou G."/>
            <person name="Qin Y."/>
            <person name="Ma L."/>
            <person name="Li J."/>
            <person name="Zheng H."/>
            <person name="Wang S."/>
            <person name="Wang C."/>
            <person name="Xun L."/>
            <person name="Zhao G.-P."/>
            <person name="Zhou Z."/>
            <person name="Qu Y."/>
        </authorList>
    </citation>
    <scope>NUCLEOTIDE SEQUENCE [LARGE SCALE GENOMIC DNA]</scope>
    <source>
        <strain evidence="3">114-2 / CGMCC 5302</strain>
    </source>
</reference>
<feature type="region of interest" description="Disordered" evidence="1">
    <location>
        <begin position="1"/>
        <end position="244"/>
    </location>
</feature>
<dbReference type="HOGENOM" id="CLU_1343669_0_0_1"/>
<dbReference type="EMBL" id="KB644412">
    <property type="protein sequence ID" value="EPS29856.1"/>
    <property type="molecule type" value="Genomic_DNA"/>
</dbReference>
<feature type="compositionally biased region" description="Polar residues" evidence="1">
    <location>
        <begin position="188"/>
        <end position="200"/>
    </location>
</feature>
<accession>S7ZMH0</accession>
<evidence type="ECO:0000313" key="2">
    <source>
        <dbReference type="EMBL" id="EPS29856.1"/>
    </source>
</evidence>
<keyword evidence="3" id="KW-1185">Reference proteome</keyword>
<evidence type="ECO:0000256" key="1">
    <source>
        <dbReference type="SAM" id="MobiDB-lite"/>
    </source>
</evidence>
<organism evidence="2 3">
    <name type="scientific">Penicillium oxalicum (strain 114-2 / CGMCC 5302)</name>
    <name type="common">Penicillium decumbens</name>
    <dbReference type="NCBI Taxonomy" id="933388"/>
    <lineage>
        <taxon>Eukaryota</taxon>
        <taxon>Fungi</taxon>
        <taxon>Dikarya</taxon>
        <taxon>Ascomycota</taxon>
        <taxon>Pezizomycotina</taxon>
        <taxon>Eurotiomycetes</taxon>
        <taxon>Eurotiomycetidae</taxon>
        <taxon>Eurotiales</taxon>
        <taxon>Aspergillaceae</taxon>
        <taxon>Penicillium</taxon>
    </lineage>
</organism>
<protein>
    <submittedName>
        <fullName evidence="2">Uncharacterized protein</fullName>
    </submittedName>
</protein>
<dbReference type="STRING" id="933388.S7ZMH0"/>
<sequence length="244" mass="25281">MSREASSELSAHEALDEVNQAPTAISKSNESSQPVHNVLNTCQTDSESIPPESVKSAGGIEQPEAPKPVETMHSTSASASEHPLSASVAASEPAGLEAAPVKPDGLDGAPESTNGAPEASPSAKPVAEQPKPADSAIDTVAQDPKTGEKRELEVTETPSVEKQASALVEPTVKQGKEHDSKKQKTEHAPSSATNGTSAATDSVEAQEVPKESSPSKKEKVKEAVKKILPTDGPGTRTRSRTKDS</sequence>